<dbReference type="Gene3D" id="2.60.40.2470">
    <property type="entry name" value="SoxY domain"/>
    <property type="match status" value="1"/>
</dbReference>
<dbReference type="InterPro" id="IPR016568">
    <property type="entry name" value="Sulphur_oxidation_SoxY"/>
</dbReference>
<dbReference type="NCBIfam" id="TIGR04488">
    <property type="entry name" value="SoxY_true_GGCGG"/>
    <property type="match status" value="1"/>
</dbReference>
<dbReference type="PROSITE" id="PS51318">
    <property type="entry name" value="TAT"/>
    <property type="match status" value="1"/>
</dbReference>
<comment type="caution">
    <text evidence="2">The sequence shown here is derived from an EMBL/GenBank/DDBJ whole genome shotgun (WGS) entry which is preliminary data.</text>
</comment>
<keyword evidence="3" id="KW-1185">Reference proteome</keyword>
<name>A0A4Y4CWU3_ZOORA</name>
<dbReference type="InterPro" id="IPR038162">
    <property type="entry name" value="SoxY_sf"/>
</dbReference>
<proteinExistence type="predicted"/>
<dbReference type="InterPro" id="IPR006311">
    <property type="entry name" value="TAT_signal"/>
</dbReference>
<dbReference type="EMBL" id="BJNV01000038">
    <property type="protein sequence ID" value="GEC96239.1"/>
    <property type="molecule type" value="Genomic_DNA"/>
</dbReference>
<dbReference type="Pfam" id="PF13501">
    <property type="entry name" value="SoxY"/>
    <property type="match status" value="1"/>
</dbReference>
<evidence type="ECO:0000313" key="3">
    <source>
        <dbReference type="Proteomes" id="UP000318422"/>
    </source>
</evidence>
<dbReference type="InterPro" id="IPR032711">
    <property type="entry name" value="SoxY"/>
</dbReference>
<sequence length="157" mass="16344">MEMAPHRRSFLQAFGSAGILAGLVGGGLLRPGQALAVDFNRAAFDARSAADALRLIGATAAETSADIVLKTPEIAENGAAVPIEVISNIPGTTRLSVLVDKNPFPLALQFNFAPPAVARFQARLKMGESSRLRIVASAGGKHYTVFREVKVTAGGCG</sequence>
<reference evidence="2 3" key="1">
    <citation type="submission" date="2019-06" db="EMBL/GenBank/DDBJ databases">
        <title>Whole genome shotgun sequence of Zoogloea ramigera NBRC 15342.</title>
        <authorList>
            <person name="Hosoyama A."/>
            <person name="Uohara A."/>
            <person name="Ohji S."/>
            <person name="Ichikawa N."/>
        </authorList>
    </citation>
    <scope>NUCLEOTIDE SEQUENCE [LARGE SCALE GENOMIC DNA]</scope>
    <source>
        <strain evidence="2 3">NBRC 15342</strain>
    </source>
</reference>
<dbReference type="Proteomes" id="UP000318422">
    <property type="component" value="Unassembled WGS sequence"/>
</dbReference>
<evidence type="ECO:0000313" key="2">
    <source>
        <dbReference type="EMBL" id="GEC96239.1"/>
    </source>
</evidence>
<evidence type="ECO:0000259" key="1">
    <source>
        <dbReference type="Pfam" id="PF13501"/>
    </source>
</evidence>
<gene>
    <name evidence="2" type="primary">soxY_2</name>
    <name evidence="2" type="ORF">ZRA01_23120</name>
</gene>
<accession>A0A4Y4CWU3</accession>
<feature type="domain" description="Ig-like SoxY" evidence="1">
    <location>
        <begin position="55"/>
        <end position="156"/>
    </location>
</feature>
<dbReference type="PIRSF" id="PIRSF010312">
    <property type="entry name" value="Sulphur_oxidation_SoxY"/>
    <property type="match status" value="1"/>
</dbReference>
<dbReference type="AlphaFoldDB" id="A0A4Y4CWU3"/>
<protein>
    <submittedName>
        <fullName evidence="2">Thiosulfate oxidation carrier protein SoxY</fullName>
    </submittedName>
</protein>
<organism evidence="2 3">
    <name type="scientific">Zoogloea ramigera</name>
    <dbReference type="NCBI Taxonomy" id="350"/>
    <lineage>
        <taxon>Bacteria</taxon>
        <taxon>Pseudomonadati</taxon>
        <taxon>Pseudomonadota</taxon>
        <taxon>Betaproteobacteria</taxon>
        <taxon>Rhodocyclales</taxon>
        <taxon>Zoogloeaceae</taxon>
        <taxon>Zoogloea</taxon>
    </lineage>
</organism>